<sequence>MSKYIKILIVQISIILILSFFLRNIIKIEEWVSYVVSAGIFMLFWMSIQIKTGIRNMSECVDINGTLSSRFLSIFVDAIFLTFMIGVYNILIIDIIFIACSIAVLSYNKMHILEFFTENTWKVEYMYIFIGTLFLGIGLLSILFKCNDFGILGLKGKIFCGIVVILFTHISLPPNSPLAKFATSNYKNK</sequence>
<evidence type="ECO:0000313" key="3">
    <source>
        <dbReference type="EMBL" id="RDY32640.1"/>
    </source>
</evidence>
<evidence type="ECO:0000256" key="1">
    <source>
        <dbReference type="SAM" id="Phobius"/>
    </source>
</evidence>
<evidence type="ECO:0000313" key="5">
    <source>
        <dbReference type="Proteomes" id="UP000247523"/>
    </source>
</evidence>
<feature type="transmembrane region" description="Helical" evidence="1">
    <location>
        <begin position="31"/>
        <end position="48"/>
    </location>
</feature>
<keyword evidence="1" id="KW-0812">Transmembrane</keyword>
<evidence type="ECO:0000313" key="2">
    <source>
        <dbReference type="EMBL" id="PXV93694.1"/>
    </source>
</evidence>
<dbReference type="Proteomes" id="UP000216411">
    <property type="component" value="Unassembled WGS sequence"/>
</dbReference>
<name>A0A255I1W7_9FIRM</name>
<proteinExistence type="predicted"/>
<feature type="transmembrane region" description="Helical" evidence="1">
    <location>
        <begin position="125"/>
        <end position="144"/>
    </location>
</feature>
<feature type="transmembrane region" description="Helical" evidence="1">
    <location>
        <begin position="78"/>
        <end position="105"/>
    </location>
</feature>
<protein>
    <submittedName>
        <fullName evidence="3">Uncharacterized protein</fullName>
    </submittedName>
</protein>
<reference evidence="3 4" key="1">
    <citation type="journal article" date="2017" name="Genome Announc.">
        <title>Draft Genome Sequence of a Sporulating and Motile Strain of Lachnotalea glycerini Isolated from Water in Quebec City, Canada.</title>
        <authorList>
            <person name="Maheux A.F."/>
            <person name="Boudreau D.K."/>
            <person name="Berube E."/>
            <person name="Boissinot M."/>
            <person name="Raymond F."/>
            <person name="Brodeur S."/>
            <person name="Corbeil J."/>
            <person name="Isabel S."/>
            <person name="Omar R.F."/>
            <person name="Bergeron M.G."/>
        </authorList>
    </citation>
    <scope>NUCLEOTIDE SEQUENCE [LARGE SCALE GENOMIC DNA]</scope>
    <source>
        <strain evidence="3 4">CCRI-19302</strain>
    </source>
</reference>
<keyword evidence="1" id="KW-0472">Membrane</keyword>
<gene>
    <name evidence="2" type="ORF">C8E03_102469</name>
    <name evidence="3" type="ORF">CG710_004225</name>
</gene>
<feature type="transmembrane region" description="Helical" evidence="1">
    <location>
        <begin position="7"/>
        <end position="25"/>
    </location>
</feature>
<organism evidence="3 4">
    <name type="scientific">Lachnotalea glycerini</name>
    <dbReference type="NCBI Taxonomy" id="1763509"/>
    <lineage>
        <taxon>Bacteria</taxon>
        <taxon>Bacillati</taxon>
        <taxon>Bacillota</taxon>
        <taxon>Clostridia</taxon>
        <taxon>Lachnospirales</taxon>
        <taxon>Lachnospiraceae</taxon>
        <taxon>Lachnotalea</taxon>
    </lineage>
</organism>
<accession>A0A255I1W7</accession>
<reference evidence="2 5" key="2">
    <citation type="submission" date="2018-05" db="EMBL/GenBank/DDBJ databases">
        <title>Genomic Encyclopedia of Type Strains, Phase IV (KMG-IV): sequencing the most valuable type-strain genomes for metagenomic binning, comparative biology and taxonomic classification.</title>
        <authorList>
            <person name="Goeker M."/>
        </authorList>
    </citation>
    <scope>NUCLEOTIDE SEQUENCE [LARGE SCALE GENOMIC DNA]</scope>
    <source>
        <strain evidence="2 5">DSM 28816</strain>
    </source>
</reference>
<feature type="transmembrane region" description="Helical" evidence="1">
    <location>
        <begin position="156"/>
        <end position="172"/>
    </location>
</feature>
<reference evidence="3" key="3">
    <citation type="submission" date="2018-07" db="EMBL/GenBank/DDBJ databases">
        <authorList>
            <person name="Quirk P.G."/>
            <person name="Krulwich T.A."/>
        </authorList>
    </citation>
    <scope>NUCLEOTIDE SEQUENCE</scope>
    <source>
        <strain evidence="3">CCRI-19302</strain>
    </source>
</reference>
<comment type="caution">
    <text evidence="3">The sequence shown here is derived from an EMBL/GenBank/DDBJ whole genome shotgun (WGS) entry which is preliminary data.</text>
</comment>
<evidence type="ECO:0000313" key="4">
    <source>
        <dbReference type="Proteomes" id="UP000216411"/>
    </source>
</evidence>
<keyword evidence="1" id="KW-1133">Transmembrane helix</keyword>
<keyword evidence="4" id="KW-1185">Reference proteome</keyword>
<dbReference type="EMBL" id="QICS01000002">
    <property type="protein sequence ID" value="PXV93694.1"/>
    <property type="molecule type" value="Genomic_DNA"/>
</dbReference>
<dbReference type="RefSeq" id="WP_094379360.1">
    <property type="nucleotide sequence ID" value="NZ_NOKA02000003.1"/>
</dbReference>
<dbReference type="Proteomes" id="UP000247523">
    <property type="component" value="Unassembled WGS sequence"/>
</dbReference>
<dbReference type="AlphaFoldDB" id="A0A255I1W7"/>
<dbReference type="EMBL" id="NOKA02000003">
    <property type="protein sequence ID" value="RDY32640.1"/>
    <property type="molecule type" value="Genomic_DNA"/>
</dbReference>